<gene>
    <name evidence="2" type="ORF">GA0070611_0775</name>
</gene>
<evidence type="ECO:0000313" key="2">
    <source>
        <dbReference type="EMBL" id="SBT39060.1"/>
    </source>
</evidence>
<dbReference type="AlphaFoldDB" id="A0A1A8Z5D5"/>
<evidence type="ECO:0000313" key="3">
    <source>
        <dbReference type="Proteomes" id="UP000199385"/>
    </source>
</evidence>
<dbReference type="OrthoDB" id="5136203at2"/>
<proteinExistence type="predicted"/>
<dbReference type="STRING" id="261654.GA0070611_0775"/>
<keyword evidence="3" id="KW-1185">Reference proteome</keyword>
<protein>
    <submittedName>
        <fullName evidence="2">Uncharacterized protein</fullName>
    </submittedName>
</protein>
<dbReference type="PATRIC" id="fig|261654.4.peg.797"/>
<evidence type="ECO:0000256" key="1">
    <source>
        <dbReference type="SAM" id="MobiDB-lite"/>
    </source>
</evidence>
<sequence length="754" mass="82175">MNDDDLRAGTGYPLDRQARALSTAATHPDEATRERAEVRVRRWQQIVDGMTDGRLDIGSRTPVRGLPAWVTPEVAHGGFATGRPAAGGALRPDELDRAHRLGLPTERGALFRSWLTDAGLTELGELLDSGHYRLEYAEEAALPVVAWLLRAGDHDAALGVLERIAPFADRLRFTPAPSDRRADDPDVVCRQTTAEVRRALEQWQPDPRIETMREALTVWNPFADDLLTLWLETDADGRIGTVTPDDWLPRAARLLTRYRELAAAHTRCTRHRDPKGSIGVLRTALERRVAGAELTPRERGLVQSMVTAMLRKRGRPGSARHTAVRRQQAAEAALPRHHQFAALVATRLADLPPDGGIGDVDHALRPVDAAEAPAADAVAGRPVPAPIARIVARGAAGTPEELIDRGVIGSAEVLAALTPRLAAATAASAYPDPALRMLMEATYRAFRNRRSLLLLNLAHQVRLTELPWVAAVGRARTDTGGTRERARRTLVRLAAATVHGFPATVLPNPMVRELATLSKQADLDLPWVEELAADIFMGTFTRKYLRAARLAGEWLTGSLYARYYDIDYPALAAIDDTGRKLFRRARDGVTFDQLCRDRAGRCTSRSWGDVVANGTVIEQAQILTTHNLATVAELGVDLPALALAERCLDTVLRLAARLARQPRPLGTVKNIAYAWRQLVFFLSLTTQAEQVAFLATVDRRGAGQPAHLRARLAPAVTGLAQVIEGGSFGPDGRAGDGRRLLGWTTGGHWLLGGA</sequence>
<organism evidence="2 3">
    <name type="scientific">Micromonospora auratinigra</name>
    <dbReference type="NCBI Taxonomy" id="261654"/>
    <lineage>
        <taxon>Bacteria</taxon>
        <taxon>Bacillati</taxon>
        <taxon>Actinomycetota</taxon>
        <taxon>Actinomycetes</taxon>
        <taxon>Micromonosporales</taxon>
        <taxon>Micromonosporaceae</taxon>
        <taxon>Micromonospora</taxon>
    </lineage>
</organism>
<dbReference type="RefSeq" id="WP_091657446.1">
    <property type="nucleotide sequence ID" value="NZ_LT594323.1"/>
</dbReference>
<dbReference type="EMBL" id="LT594323">
    <property type="protein sequence ID" value="SBT39060.1"/>
    <property type="molecule type" value="Genomic_DNA"/>
</dbReference>
<accession>A0A1A8Z5D5</accession>
<name>A0A1A8Z5D5_9ACTN</name>
<dbReference type="Proteomes" id="UP000199385">
    <property type="component" value="Chromosome I"/>
</dbReference>
<feature type="region of interest" description="Disordered" evidence="1">
    <location>
        <begin position="1"/>
        <end position="33"/>
    </location>
</feature>
<reference evidence="3" key="1">
    <citation type="submission" date="2016-06" db="EMBL/GenBank/DDBJ databases">
        <authorList>
            <person name="Varghese N."/>
            <person name="Submissions Spin"/>
        </authorList>
    </citation>
    <scope>NUCLEOTIDE SEQUENCE [LARGE SCALE GENOMIC DNA]</scope>
    <source>
        <strain evidence="3">DSM 44815</strain>
    </source>
</reference>